<dbReference type="eggNOG" id="KOG1192">
    <property type="taxonomic scope" value="Eukaryota"/>
</dbReference>
<proteinExistence type="inferred from homology"/>
<dbReference type="InterPro" id="IPR050481">
    <property type="entry name" value="UDP-glycosyltransf_plant"/>
</dbReference>
<dbReference type="GO" id="GO:0035251">
    <property type="term" value="F:UDP-glucosyltransferase activity"/>
    <property type="evidence" value="ECO:0007669"/>
    <property type="project" value="InterPro"/>
</dbReference>
<evidence type="ECO:0000256" key="4">
    <source>
        <dbReference type="RuleBase" id="RU362057"/>
    </source>
</evidence>
<evidence type="ECO:0000313" key="5">
    <source>
        <dbReference type="EnsemblPlants" id="OB05G31050.1"/>
    </source>
</evidence>
<dbReference type="KEGG" id="obr:102706388"/>
<dbReference type="STRING" id="4533.J3M931"/>
<keyword evidence="6" id="KW-1185">Reference proteome</keyword>
<dbReference type="InterPro" id="IPR002213">
    <property type="entry name" value="UDP_glucos_trans"/>
</dbReference>
<accession>J3M931</accession>
<dbReference type="PANTHER" id="PTHR48048">
    <property type="entry name" value="GLYCOSYLTRANSFERASE"/>
    <property type="match status" value="1"/>
</dbReference>
<dbReference type="AlphaFoldDB" id="J3M931"/>
<dbReference type="HOGENOM" id="CLU_001724_3_2_1"/>
<dbReference type="PROSITE" id="PS00375">
    <property type="entry name" value="UDPGT"/>
    <property type="match status" value="1"/>
</dbReference>
<evidence type="ECO:0000256" key="2">
    <source>
        <dbReference type="ARBA" id="ARBA00022679"/>
    </source>
</evidence>
<reference evidence="5" key="1">
    <citation type="journal article" date="2013" name="Nat. Commun.">
        <title>Whole-genome sequencing of Oryza brachyantha reveals mechanisms underlying Oryza genome evolution.</title>
        <authorList>
            <person name="Chen J."/>
            <person name="Huang Q."/>
            <person name="Gao D."/>
            <person name="Wang J."/>
            <person name="Lang Y."/>
            <person name="Liu T."/>
            <person name="Li B."/>
            <person name="Bai Z."/>
            <person name="Luis Goicoechea J."/>
            <person name="Liang C."/>
            <person name="Chen C."/>
            <person name="Zhang W."/>
            <person name="Sun S."/>
            <person name="Liao Y."/>
            <person name="Zhang X."/>
            <person name="Yang L."/>
            <person name="Song C."/>
            <person name="Wang M."/>
            <person name="Shi J."/>
            <person name="Liu G."/>
            <person name="Liu J."/>
            <person name="Zhou H."/>
            <person name="Zhou W."/>
            <person name="Yu Q."/>
            <person name="An N."/>
            <person name="Chen Y."/>
            <person name="Cai Q."/>
            <person name="Wang B."/>
            <person name="Liu B."/>
            <person name="Min J."/>
            <person name="Huang Y."/>
            <person name="Wu H."/>
            <person name="Li Z."/>
            <person name="Zhang Y."/>
            <person name="Yin Y."/>
            <person name="Song W."/>
            <person name="Jiang J."/>
            <person name="Jackson S.A."/>
            <person name="Wing R.A."/>
            <person name="Wang J."/>
            <person name="Chen M."/>
        </authorList>
    </citation>
    <scope>NUCLEOTIDE SEQUENCE [LARGE SCALE GENOMIC DNA]</scope>
    <source>
        <strain evidence="5">cv. IRGC 101232</strain>
    </source>
</reference>
<dbReference type="Gene3D" id="3.40.50.2000">
    <property type="entry name" value="Glycogen Phosphorylase B"/>
    <property type="match status" value="2"/>
</dbReference>
<evidence type="ECO:0000256" key="1">
    <source>
        <dbReference type="ARBA" id="ARBA00009995"/>
    </source>
</evidence>
<keyword evidence="3" id="KW-0328">Glycosyltransferase</keyword>
<dbReference type="Gramene" id="OB05G31050.1">
    <property type="protein sequence ID" value="OB05G31050.1"/>
    <property type="gene ID" value="OB05G31050"/>
</dbReference>
<dbReference type="CDD" id="cd03784">
    <property type="entry name" value="GT1_Gtf-like"/>
    <property type="match status" value="1"/>
</dbReference>
<name>J3M931_ORYBR</name>
<protein>
    <recommendedName>
        <fullName evidence="4">Glycosyltransferase</fullName>
        <ecNumber evidence="4">2.4.1.-</ecNumber>
    </recommendedName>
</protein>
<dbReference type="OrthoDB" id="598145at2759"/>
<dbReference type="PANTHER" id="PTHR48048:SF92">
    <property type="entry name" value="OS01G0869400 PROTEIN"/>
    <property type="match status" value="1"/>
</dbReference>
<evidence type="ECO:0000313" key="6">
    <source>
        <dbReference type="Proteomes" id="UP000006038"/>
    </source>
</evidence>
<sequence length="493" mass="53149">MNNVVLYPATAVGHLTPMMELARVFLELGYTVSVALIDDPLSTPVMNSAVERAVASHPSVSFHWLRAAATSLCFALAPAADEHFLVRYLNLVRHNNEHFRDLLCSALVPQPVHVVVIDTFLFHALDVRKELGVPAYGFFPSGAGALAIYLQLPSLQAKCKASFGELGDTPLDLLGVPPLPASHVPVDMLLHPAESKICEAMMDMCKKIPEFDAIMVNTFESLESRAAGALGDSAGLLPGRALPPVCCVGPLVKHGGVGGGEGAAKRHHHCLTWLDEQPDRSVVFLCFGSEGTHQQEQLREIAVGLEKSGHRFLWVVQAPGSTDPTKFLDRRADPDLAALLPEGFLERTSGRGVVVKLWAPQEDVLRHRATGAFVTHCGWNSALEGVTAGVPMICWPLYAEQSMNKVLMVEEMGVAVEMIGWQQGLVAAEEVEAKVRLVMESTAGGELRARVRERMRAAAMAWAVDGGPSRAASARLLSYVRGQPTASLGNRGS</sequence>
<dbReference type="GeneID" id="102706388"/>
<dbReference type="SUPFAM" id="SSF53756">
    <property type="entry name" value="UDP-Glycosyltransferase/glycogen phosphorylase"/>
    <property type="match status" value="1"/>
</dbReference>
<dbReference type="OMA" id="SMHARNV"/>
<dbReference type="Proteomes" id="UP000006038">
    <property type="component" value="Chromosome 5"/>
</dbReference>
<dbReference type="EnsemblPlants" id="OB05G31050.1">
    <property type="protein sequence ID" value="OB05G31050.1"/>
    <property type="gene ID" value="OB05G31050"/>
</dbReference>
<comment type="similarity">
    <text evidence="1 3">Belongs to the UDP-glycosyltransferase family.</text>
</comment>
<reference evidence="5" key="2">
    <citation type="submission" date="2013-04" db="UniProtKB">
        <authorList>
            <consortium name="EnsemblPlants"/>
        </authorList>
    </citation>
    <scope>IDENTIFICATION</scope>
</reference>
<dbReference type="InterPro" id="IPR035595">
    <property type="entry name" value="UDP_glycos_trans_CS"/>
</dbReference>
<evidence type="ECO:0000256" key="3">
    <source>
        <dbReference type="RuleBase" id="RU003718"/>
    </source>
</evidence>
<dbReference type="Pfam" id="PF00201">
    <property type="entry name" value="UDPGT"/>
    <property type="match status" value="1"/>
</dbReference>
<keyword evidence="2 3" id="KW-0808">Transferase</keyword>
<organism evidence="5">
    <name type="scientific">Oryza brachyantha</name>
    <name type="common">malo sina</name>
    <dbReference type="NCBI Taxonomy" id="4533"/>
    <lineage>
        <taxon>Eukaryota</taxon>
        <taxon>Viridiplantae</taxon>
        <taxon>Streptophyta</taxon>
        <taxon>Embryophyta</taxon>
        <taxon>Tracheophyta</taxon>
        <taxon>Spermatophyta</taxon>
        <taxon>Magnoliopsida</taxon>
        <taxon>Liliopsida</taxon>
        <taxon>Poales</taxon>
        <taxon>Poaceae</taxon>
        <taxon>BOP clade</taxon>
        <taxon>Oryzoideae</taxon>
        <taxon>Oryzeae</taxon>
        <taxon>Oryzinae</taxon>
        <taxon>Oryza</taxon>
    </lineage>
</organism>
<dbReference type="FunFam" id="3.40.50.2000:FF:000020">
    <property type="entry name" value="Glycosyltransferase"/>
    <property type="match status" value="1"/>
</dbReference>
<dbReference type="EC" id="2.4.1.-" evidence="4"/>